<evidence type="ECO:0000256" key="3">
    <source>
        <dbReference type="SAM" id="Phobius"/>
    </source>
</evidence>
<feature type="transmembrane region" description="Helical" evidence="3">
    <location>
        <begin position="6"/>
        <end position="26"/>
    </location>
</feature>
<proteinExistence type="inferred from homology"/>
<sequence>MLAELHFFFVLVLLLYLLVIIVEGLGHSNATSPWLNKVATNWPRPPRPGGCRRQPWVCRQQGNPPTRWRCCKDRCVNISSDVNNCGLCRIRCPFSWQCCRGFCVNTNISPFNCGRCGNRCPFGVLCLYGLCGYAQPTLPPWHCPPWPRPPFPFPPKRPWPPRPQPPQIME</sequence>
<keyword evidence="3" id="KW-0812">Transmembrane</keyword>
<name>A0A251PPE0_PRUPE</name>
<dbReference type="AlphaFoldDB" id="A0A251PPE0"/>
<keyword evidence="2" id="KW-0732">Signal</keyword>
<dbReference type="STRING" id="3760.A0A251PPE0"/>
<evidence type="ECO:0000256" key="1">
    <source>
        <dbReference type="ARBA" id="ARBA00006010"/>
    </source>
</evidence>
<dbReference type="GO" id="GO:0160062">
    <property type="term" value="P:cutin-based cuticle development"/>
    <property type="evidence" value="ECO:0007669"/>
    <property type="project" value="EnsemblPlants"/>
</dbReference>
<dbReference type="GO" id="GO:0005576">
    <property type="term" value="C:extracellular region"/>
    <property type="evidence" value="ECO:0007669"/>
    <property type="project" value="EnsemblPlants"/>
</dbReference>
<keyword evidence="3" id="KW-1133">Transmembrane helix</keyword>
<accession>A0A251PPE0</accession>
<dbReference type="Proteomes" id="UP000006882">
    <property type="component" value="Chromosome G4"/>
</dbReference>
<protein>
    <submittedName>
        <fullName evidence="4">Uncharacterized protein</fullName>
    </submittedName>
</protein>
<reference evidence="4 5" key="1">
    <citation type="journal article" date="2013" name="Nat. Genet.">
        <title>The high-quality draft genome of peach (Prunus persica) identifies unique patterns of genetic diversity, domestication and genome evolution.</title>
        <authorList>
            <consortium name="International Peach Genome Initiative"/>
            <person name="Verde I."/>
            <person name="Abbott A.G."/>
            <person name="Scalabrin S."/>
            <person name="Jung S."/>
            <person name="Shu S."/>
            <person name="Marroni F."/>
            <person name="Zhebentyayeva T."/>
            <person name="Dettori M.T."/>
            <person name="Grimwood J."/>
            <person name="Cattonaro F."/>
            <person name="Zuccolo A."/>
            <person name="Rossini L."/>
            <person name="Jenkins J."/>
            <person name="Vendramin E."/>
            <person name="Meisel L.A."/>
            <person name="Decroocq V."/>
            <person name="Sosinski B."/>
            <person name="Prochnik S."/>
            <person name="Mitros T."/>
            <person name="Policriti A."/>
            <person name="Cipriani G."/>
            <person name="Dondini L."/>
            <person name="Ficklin S."/>
            <person name="Goodstein D.M."/>
            <person name="Xuan P."/>
            <person name="Del Fabbro C."/>
            <person name="Aramini V."/>
            <person name="Copetti D."/>
            <person name="Gonzalez S."/>
            <person name="Horner D.S."/>
            <person name="Falchi R."/>
            <person name="Lucas S."/>
            <person name="Mica E."/>
            <person name="Maldonado J."/>
            <person name="Lazzari B."/>
            <person name="Bielenberg D."/>
            <person name="Pirona R."/>
            <person name="Miculan M."/>
            <person name="Barakat A."/>
            <person name="Testolin R."/>
            <person name="Stella A."/>
            <person name="Tartarini S."/>
            <person name="Tonutti P."/>
            <person name="Arus P."/>
            <person name="Orellana A."/>
            <person name="Wells C."/>
            <person name="Main D."/>
            <person name="Vizzotto G."/>
            <person name="Silva H."/>
            <person name="Salamini F."/>
            <person name="Schmutz J."/>
            <person name="Morgante M."/>
            <person name="Rokhsar D.S."/>
        </authorList>
    </citation>
    <scope>NUCLEOTIDE SEQUENCE [LARGE SCALE GENOMIC DNA]</scope>
    <source>
        <strain evidence="5">cv. Nemared</strain>
    </source>
</reference>
<evidence type="ECO:0000256" key="2">
    <source>
        <dbReference type="ARBA" id="ARBA00022729"/>
    </source>
</evidence>
<keyword evidence="5" id="KW-1185">Reference proteome</keyword>
<dbReference type="PANTHER" id="PTHR33227">
    <property type="entry name" value="STIGMA-SPECIFIC STIG1-LIKE PROTEIN 3"/>
    <property type="match status" value="1"/>
</dbReference>
<evidence type="ECO:0000313" key="4">
    <source>
        <dbReference type="EMBL" id="ONI13428.1"/>
    </source>
</evidence>
<dbReference type="InterPro" id="IPR006969">
    <property type="entry name" value="Stig-like"/>
</dbReference>
<comment type="similarity">
    <text evidence="1">Belongs to the STIG1 family.</text>
</comment>
<keyword evidence="3" id="KW-0472">Membrane</keyword>
<dbReference type="eggNOG" id="ENOG502S2JZ">
    <property type="taxonomic scope" value="Eukaryota"/>
</dbReference>
<dbReference type="PANTHER" id="PTHR33227:SF48">
    <property type="entry name" value="STIGMA-SPECIFIC STIG1-LIKE PROTEIN 4"/>
    <property type="match status" value="1"/>
</dbReference>
<gene>
    <name evidence="4" type="ORF">PRUPE_4G221300</name>
</gene>
<evidence type="ECO:0000313" key="5">
    <source>
        <dbReference type="Proteomes" id="UP000006882"/>
    </source>
</evidence>
<dbReference type="Pfam" id="PF04885">
    <property type="entry name" value="Stig1"/>
    <property type="match status" value="1"/>
</dbReference>
<dbReference type="Gramene" id="ONI13428">
    <property type="protein sequence ID" value="ONI13428"/>
    <property type="gene ID" value="PRUPE_4G221300"/>
</dbReference>
<dbReference type="EMBL" id="CM007654">
    <property type="protein sequence ID" value="ONI13428.1"/>
    <property type="molecule type" value="Genomic_DNA"/>
</dbReference>
<organism evidence="4 5">
    <name type="scientific">Prunus persica</name>
    <name type="common">Peach</name>
    <name type="synonym">Amygdalus persica</name>
    <dbReference type="NCBI Taxonomy" id="3760"/>
    <lineage>
        <taxon>Eukaryota</taxon>
        <taxon>Viridiplantae</taxon>
        <taxon>Streptophyta</taxon>
        <taxon>Embryophyta</taxon>
        <taxon>Tracheophyta</taxon>
        <taxon>Spermatophyta</taxon>
        <taxon>Magnoliopsida</taxon>
        <taxon>eudicotyledons</taxon>
        <taxon>Gunneridae</taxon>
        <taxon>Pentapetalae</taxon>
        <taxon>rosids</taxon>
        <taxon>fabids</taxon>
        <taxon>Rosales</taxon>
        <taxon>Rosaceae</taxon>
        <taxon>Amygdaloideae</taxon>
        <taxon>Amygdaleae</taxon>
        <taxon>Prunus</taxon>
    </lineage>
</organism>
<dbReference type="GO" id="GO:0009793">
    <property type="term" value="P:embryo development ending in seed dormancy"/>
    <property type="evidence" value="ECO:0007669"/>
    <property type="project" value="EnsemblPlants"/>
</dbReference>